<evidence type="ECO:0000313" key="2">
    <source>
        <dbReference type="Proteomes" id="UP001157502"/>
    </source>
</evidence>
<reference evidence="1" key="1">
    <citation type="submission" date="2021-05" db="EMBL/GenBank/DDBJ databases">
        <authorList>
            <person name="Pan Q."/>
            <person name="Jouanno E."/>
            <person name="Zahm M."/>
            <person name="Klopp C."/>
            <person name="Cabau C."/>
            <person name="Louis A."/>
            <person name="Berthelot C."/>
            <person name="Parey E."/>
            <person name="Roest Crollius H."/>
            <person name="Montfort J."/>
            <person name="Robinson-Rechavi M."/>
            <person name="Bouchez O."/>
            <person name="Lampietro C."/>
            <person name="Lopez Roques C."/>
            <person name="Donnadieu C."/>
            <person name="Postlethwait J."/>
            <person name="Bobe J."/>
            <person name="Dillon D."/>
            <person name="Chandos A."/>
            <person name="von Hippel F."/>
            <person name="Guiguen Y."/>
        </authorList>
    </citation>
    <scope>NUCLEOTIDE SEQUENCE</scope>
    <source>
        <strain evidence="1">YG-Jan2019</strain>
    </source>
</reference>
<proteinExistence type="predicted"/>
<gene>
    <name evidence="1" type="ORF">DPEC_G00207770</name>
</gene>
<evidence type="ECO:0000313" key="1">
    <source>
        <dbReference type="EMBL" id="KAJ7998716.1"/>
    </source>
</evidence>
<dbReference type="Proteomes" id="UP001157502">
    <property type="component" value="Chromosome 17"/>
</dbReference>
<organism evidence="1 2">
    <name type="scientific">Dallia pectoralis</name>
    <name type="common">Alaska blackfish</name>
    <dbReference type="NCBI Taxonomy" id="75939"/>
    <lineage>
        <taxon>Eukaryota</taxon>
        <taxon>Metazoa</taxon>
        <taxon>Chordata</taxon>
        <taxon>Craniata</taxon>
        <taxon>Vertebrata</taxon>
        <taxon>Euteleostomi</taxon>
        <taxon>Actinopterygii</taxon>
        <taxon>Neopterygii</taxon>
        <taxon>Teleostei</taxon>
        <taxon>Protacanthopterygii</taxon>
        <taxon>Esociformes</taxon>
        <taxon>Umbridae</taxon>
        <taxon>Dallia</taxon>
    </lineage>
</organism>
<protein>
    <submittedName>
        <fullName evidence="1">Uncharacterized protein</fullName>
    </submittedName>
</protein>
<name>A0ACC2G5A9_DALPE</name>
<sequence>MARWWEYSLPNVDTLKQDEAEKRKAGEGIGRRFCGRVSDFLSCLRIRRQLATSGGRTGRLSAPPGPLSVCATGPRWLRHAASEARTSGAINGLCDITVPSAVLFSVERTQVDRPWLSRRSRPPHRMGCLRPRLGRAIG</sequence>
<accession>A0ACC2G5A9</accession>
<comment type="caution">
    <text evidence="1">The sequence shown here is derived from an EMBL/GenBank/DDBJ whole genome shotgun (WGS) entry which is preliminary data.</text>
</comment>
<dbReference type="EMBL" id="CM055744">
    <property type="protein sequence ID" value="KAJ7998716.1"/>
    <property type="molecule type" value="Genomic_DNA"/>
</dbReference>
<keyword evidence="2" id="KW-1185">Reference proteome</keyword>